<organism evidence="2 3">
    <name type="scientific">Rotaria socialis</name>
    <dbReference type="NCBI Taxonomy" id="392032"/>
    <lineage>
        <taxon>Eukaryota</taxon>
        <taxon>Metazoa</taxon>
        <taxon>Spiralia</taxon>
        <taxon>Gnathifera</taxon>
        <taxon>Rotifera</taxon>
        <taxon>Eurotatoria</taxon>
        <taxon>Bdelloidea</taxon>
        <taxon>Philodinida</taxon>
        <taxon>Philodinidae</taxon>
        <taxon>Rotaria</taxon>
    </lineage>
</organism>
<protein>
    <submittedName>
        <fullName evidence="2">Uncharacterized protein</fullName>
    </submittedName>
</protein>
<evidence type="ECO:0000313" key="2">
    <source>
        <dbReference type="EMBL" id="CAF4605390.1"/>
    </source>
</evidence>
<dbReference type="Proteomes" id="UP000663851">
    <property type="component" value="Unassembled WGS sequence"/>
</dbReference>
<reference evidence="2" key="1">
    <citation type="submission" date="2021-02" db="EMBL/GenBank/DDBJ databases">
        <authorList>
            <person name="Nowell W R."/>
        </authorList>
    </citation>
    <scope>NUCLEOTIDE SEQUENCE</scope>
</reference>
<dbReference type="AlphaFoldDB" id="A0A821CDX5"/>
<evidence type="ECO:0000256" key="1">
    <source>
        <dbReference type="SAM" id="MobiDB-lite"/>
    </source>
</evidence>
<proteinExistence type="predicted"/>
<dbReference type="EMBL" id="CAJOBO010011476">
    <property type="protein sequence ID" value="CAF4605390.1"/>
    <property type="molecule type" value="Genomic_DNA"/>
</dbReference>
<accession>A0A821CDX5</accession>
<feature type="non-terminal residue" evidence="2">
    <location>
        <position position="1"/>
    </location>
</feature>
<feature type="region of interest" description="Disordered" evidence="1">
    <location>
        <begin position="1"/>
        <end position="31"/>
    </location>
</feature>
<gene>
    <name evidence="2" type="ORF">HFQ381_LOCUS33741</name>
</gene>
<evidence type="ECO:0000313" key="3">
    <source>
        <dbReference type="Proteomes" id="UP000663851"/>
    </source>
</evidence>
<sequence length="31" mass="3279">KENANPSGSRVTQSSFNKSGQTTPIQQNGSE</sequence>
<name>A0A821CDX5_9BILA</name>
<comment type="caution">
    <text evidence="2">The sequence shown here is derived from an EMBL/GenBank/DDBJ whole genome shotgun (WGS) entry which is preliminary data.</text>
</comment>